<comment type="caution">
    <text evidence="3">The sequence shown here is derived from an EMBL/GenBank/DDBJ whole genome shotgun (WGS) entry which is preliminary data.</text>
</comment>
<dbReference type="Pfam" id="PF08613">
    <property type="entry name" value="Cyclin"/>
    <property type="match status" value="1"/>
</dbReference>
<evidence type="ECO:0000256" key="2">
    <source>
        <dbReference type="ARBA" id="ARBA00023306"/>
    </source>
</evidence>
<keyword evidence="4" id="KW-1185">Reference proteome</keyword>
<organism evidence="3 4">
    <name type="scientific">Xanthoceras sorbifolium</name>
    <dbReference type="NCBI Taxonomy" id="99658"/>
    <lineage>
        <taxon>Eukaryota</taxon>
        <taxon>Viridiplantae</taxon>
        <taxon>Streptophyta</taxon>
        <taxon>Embryophyta</taxon>
        <taxon>Tracheophyta</taxon>
        <taxon>Spermatophyta</taxon>
        <taxon>Magnoliopsida</taxon>
        <taxon>eudicotyledons</taxon>
        <taxon>Gunneridae</taxon>
        <taxon>Pentapetalae</taxon>
        <taxon>rosids</taxon>
        <taxon>malvids</taxon>
        <taxon>Sapindales</taxon>
        <taxon>Sapindaceae</taxon>
        <taxon>Xanthoceroideae</taxon>
        <taxon>Xanthoceras</taxon>
    </lineage>
</organism>
<evidence type="ECO:0000313" key="4">
    <source>
        <dbReference type="Proteomes" id="UP000827721"/>
    </source>
</evidence>
<gene>
    <name evidence="3" type="ORF">JRO89_XS01G0146800</name>
</gene>
<name>A0ABQ8IJE4_9ROSI</name>
<dbReference type="PANTHER" id="PTHR15615:SF121">
    <property type="entry name" value="CYCLIN-U1-1"/>
    <property type="match status" value="1"/>
</dbReference>
<proteinExistence type="predicted"/>
<dbReference type="PANTHER" id="PTHR15615">
    <property type="match status" value="1"/>
</dbReference>
<dbReference type="Gene3D" id="1.10.472.10">
    <property type="entry name" value="Cyclin-like"/>
    <property type="match status" value="1"/>
</dbReference>
<keyword evidence="2" id="KW-0131">Cell cycle</keyword>
<protein>
    <submittedName>
        <fullName evidence="3">Uncharacterized protein</fullName>
    </submittedName>
</protein>
<keyword evidence="1" id="KW-0132">Cell division</keyword>
<accession>A0ABQ8IJE4</accession>
<sequence length="80" mass="9321">MLTDNEYRRTATTRAGFLSRAKSSKPRQGWMSHRHPDLLVVSLNVHRLLVTCVMVASKMMDDVQYNNAFYARVREYAMLN</sequence>
<evidence type="ECO:0000256" key="1">
    <source>
        <dbReference type="ARBA" id="ARBA00022618"/>
    </source>
</evidence>
<evidence type="ECO:0000313" key="3">
    <source>
        <dbReference type="EMBL" id="KAH7576778.1"/>
    </source>
</evidence>
<dbReference type="EMBL" id="JAFEMO010000001">
    <property type="protein sequence ID" value="KAH7576778.1"/>
    <property type="molecule type" value="Genomic_DNA"/>
</dbReference>
<dbReference type="InterPro" id="IPR013922">
    <property type="entry name" value="Cyclin_PHO80-like"/>
</dbReference>
<reference evidence="3 4" key="1">
    <citation type="submission" date="2021-02" db="EMBL/GenBank/DDBJ databases">
        <title>Plant Genome Project.</title>
        <authorList>
            <person name="Zhang R.-G."/>
        </authorList>
    </citation>
    <scope>NUCLEOTIDE SEQUENCE [LARGE SCALE GENOMIC DNA]</scope>
    <source>
        <tissue evidence="3">Leaves</tissue>
    </source>
</reference>
<dbReference type="Proteomes" id="UP000827721">
    <property type="component" value="Unassembled WGS sequence"/>
</dbReference>